<evidence type="ECO:0000256" key="1">
    <source>
        <dbReference type="SAM" id="Phobius"/>
    </source>
</evidence>
<sequence length="567" mass="63840">MSSSSSKLADLADVITVRSLRFMKRLYKREWVPGELIKDFPKKRHMDRAVNFTLWCLAGASSTGLIIHTYLRTNAADNMFIPWKYLKRELVYDSRDTEPDCDTDWDKLTLDIGARHGFTLDQFREAASRCLPVEPMLEVVERYLRAVVHDTTRIAGAGGSQLWDAARSQLHAGELGDVPEYLIEIVNTACRRIDRSAKADELWKNVEAFRAGIYEGLVKEWHNRQYFDTRTYYDDKAFGHRHSDRAFGYNIGSKVMPYLTTKEAIVTTSDESAAPPAAVPPPPRFDSLEIATALRQWGVALLRQAISPEEVERLQKVFHTDGDNASHIGVQVLAHDGNIKFGRFAHSRLHMLLRGTTMEQPTTACNRSWMGVLHSVAEDMAAQLDDGAGERRRMYLADVRLVAVDHGSPPERHFHADNGAAGFTVLLPLTDRDAKLGTQVLLPGTHILSIGDGSLSSLIERLRTYSRRFMMSGGSLKVHELYPDGCWRAGDALILDSRTLYRGEHSVVFKPGVVLVFRYDFEGHEAPGITNMQRKVLFKFGYLANLIGSYLYRPWLPAPSTEDGIIS</sequence>
<proteinExistence type="predicted"/>
<dbReference type="AlphaFoldDB" id="A0A7J6RV13"/>
<dbReference type="EMBL" id="JABANM010019419">
    <property type="protein sequence ID" value="KAF4724507.1"/>
    <property type="molecule type" value="Genomic_DNA"/>
</dbReference>
<keyword evidence="1" id="KW-1133">Transmembrane helix</keyword>
<organism evidence="2 3">
    <name type="scientific">Perkinsus olseni</name>
    <name type="common">Perkinsus atlanticus</name>
    <dbReference type="NCBI Taxonomy" id="32597"/>
    <lineage>
        <taxon>Eukaryota</taxon>
        <taxon>Sar</taxon>
        <taxon>Alveolata</taxon>
        <taxon>Perkinsozoa</taxon>
        <taxon>Perkinsea</taxon>
        <taxon>Perkinsida</taxon>
        <taxon>Perkinsidae</taxon>
        <taxon>Perkinsus</taxon>
    </lineage>
</organism>
<protein>
    <submittedName>
        <fullName evidence="2">Uncharacterized protein</fullName>
    </submittedName>
</protein>
<dbReference type="PANTHER" id="PTHR37563:SF2">
    <property type="entry name" value="PHYTANOYL-COA DIOXYGENASE FAMILY PROTEIN (AFU_ORTHOLOGUE AFUA_2G03330)"/>
    <property type="match status" value="1"/>
</dbReference>
<dbReference type="PANTHER" id="PTHR37563">
    <property type="entry name" value="PHYTANOYL-COA DIOXYGENASE FAMILY PROTEIN (AFU_ORTHOLOGUE AFUA_2G03330)"/>
    <property type="match status" value="1"/>
</dbReference>
<accession>A0A7J6RV13</accession>
<comment type="caution">
    <text evidence="2">The sequence shown here is derived from an EMBL/GenBank/DDBJ whole genome shotgun (WGS) entry which is preliminary data.</text>
</comment>
<keyword evidence="1" id="KW-0812">Transmembrane</keyword>
<reference evidence="2 3" key="1">
    <citation type="submission" date="2020-04" db="EMBL/GenBank/DDBJ databases">
        <title>Perkinsus olseni comparative genomics.</title>
        <authorList>
            <person name="Bogema D.R."/>
        </authorList>
    </citation>
    <scope>NUCLEOTIDE SEQUENCE [LARGE SCALE GENOMIC DNA]</scope>
    <source>
        <strain evidence="2">ATCC PRA-205</strain>
    </source>
</reference>
<dbReference type="Proteomes" id="UP000574390">
    <property type="component" value="Unassembled WGS sequence"/>
</dbReference>
<name>A0A7J6RV13_PEROL</name>
<dbReference type="InterPro" id="IPR051961">
    <property type="entry name" value="Fungal_Metabolite_Diox"/>
</dbReference>
<dbReference type="Gene3D" id="2.60.120.620">
    <property type="entry name" value="q2cbj1_9rhob like domain"/>
    <property type="match status" value="1"/>
</dbReference>
<evidence type="ECO:0000313" key="2">
    <source>
        <dbReference type="EMBL" id="KAF4724507.1"/>
    </source>
</evidence>
<dbReference type="SUPFAM" id="SSF51197">
    <property type="entry name" value="Clavaminate synthase-like"/>
    <property type="match status" value="1"/>
</dbReference>
<feature type="transmembrane region" description="Helical" evidence="1">
    <location>
        <begin position="52"/>
        <end position="71"/>
    </location>
</feature>
<gene>
    <name evidence="2" type="ORF">FOZ62_017777</name>
</gene>
<evidence type="ECO:0000313" key="3">
    <source>
        <dbReference type="Proteomes" id="UP000574390"/>
    </source>
</evidence>
<keyword evidence="1" id="KW-0472">Membrane</keyword>